<dbReference type="Pfam" id="PF03717">
    <property type="entry name" value="PBP_dimer"/>
    <property type="match status" value="1"/>
</dbReference>
<proteinExistence type="predicted"/>
<comment type="caution">
    <text evidence="5">The sequence shown here is derived from an EMBL/GenBank/DDBJ whole genome shotgun (WGS) entry which is preliminary data.</text>
</comment>
<keyword evidence="3" id="KW-1133">Transmembrane helix</keyword>
<dbReference type="PANTHER" id="PTHR30627">
    <property type="entry name" value="PEPTIDOGLYCAN D,D-TRANSPEPTIDASE"/>
    <property type="match status" value="1"/>
</dbReference>
<dbReference type="OrthoDB" id="9804124at2"/>
<dbReference type="InterPro" id="IPR050515">
    <property type="entry name" value="Beta-lactam/transpept"/>
</dbReference>
<evidence type="ECO:0000313" key="6">
    <source>
        <dbReference type="Proteomes" id="UP000526184"/>
    </source>
</evidence>
<evidence type="ECO:0000256" key="3">
    <source>
        <dbReference type="SAM" id="Phobius"/>
    </source>
</evidence>
<reference evidence="5 6" key="1">
    <citation type="submission" date="2020-05" db="EMBL/GenBank/DDBJ databases">
        <title>Streptobacillus felis strain LHL191014123.</title>
        <authorList>
            <person name="Fawzy A."/>
            <person name="Rau J."/>
            <person name="Risse K."/>
            <person name="Schauerte N."/>
            <person name="Geiger C."/>
            <person name="Blom J."/>
            <person name="Imirzalioglu C."/>
            <person name="Falgenhauer J."/>
            <person name="Bach A."/>
            <person name="Herden C."/>
            <person name="Eisenberg T."/>
        </authorList>
    </citation>
    <scope>NUCLEOTIDE SEQUENCE [LARGE SCALE GENOMIC DNA]</scope>
    <source>
        <strain evidence="5 6">LHL191014123</strain>
    </source>
</reference>
<dbReference type="CDD" id="cd06575">
    <property type="entry name" value="PASTA_Pbp2x-like_2"/>
    <property type="match status" value="1"/>
</dbReference>
<dbReference type="Proteomes" id="UP000526184">
    <property type="component" value="Unassembled WGS sequence"/>
</dbReference>
<sequence>MSILNKERNRKLIYYGTLIIVLIAIILKLFFFQILHKDFKFNDISKIRSYKKELKAKRGSIFTSDDLELALDLEYQGIVIDPTLLNDKEEIHTFVNIVNSVISNVKVDETVNKILELKEKNKKYYEFKDILITVDQKDEINKLISEKKKDGKLLSKFVYFTKKFKREYVNNSVFETIVGFLNKEDKGVYGIEHKYEDMLKGENGLSTGTAPFSEKYAEYTLPYLIDEKIVKKAVDGNDVILTIDSLLQYSLDDILKDAHEKFEASTTMGIVMESDTGKIVAMSSYPKAANKAEIKNHNITSLFEPGSIFKPLTVAMAMNEGIINENTLIHSDGYIKVKNRIIRDHDDSTKGTLPVSKIMVHSGNVGLVKISQMMKSDTFYNYLPKFGLGKKTGIDTSYETATALMTPKEFTEVRRSNVSFGQGINMTQLQMLVALNSTINGGNLIKPQLVEKIVDSEGNIVKEYEIQNKGKILNDNVSSKIRNILEEVVSSGTGRGIQLEGYRIGGKTGTAQKAGPNGYEAGKYFSSFFTFFPADNPKYSILITVDEPHGAYYGASVALPLAKDILDKIIKYKNILPSEQIVQNVSEVEVVENKENRNKKIKEIEKELNANIMPNLIGITKKNLLELGIDKYSVSMSGNGKVVKQYPEAGTKIKPGDRIRLNLE</sequence>
<dbReference type="Gene3D" id="3.90.1310.10">
    <property type="entry name" value="Penicillin-binding protein 2a (Domain 2)"/>
    <property type="match status" value="1"/>
</dbReference>
<dbReference type="InterPro" id="IPR036138">
    <property type="entry name" value="PBP_dimer_sf"/>
</dbReference>
<gene>
    <name evidence="5" type="ORF">HP397_05525</name>
</gene>
<dbReference type="InterPro" id="IPR012338">
    <property type="entry name" value="Beta-lactam/transpept-like"/>
</dbReference>
<evidence type="ECO:0000256" key="1">
    <source>
        <dbReference type="ARBA" id="ARBA00004370"/>
    </source>
</evidence>
<organism evidence="5 6">
    <name type="scientific">Streptobacillus felis</name>
    <dbReference type="NCBI Taxonomy" id="1384509"/>
    <lineage>
        <taxon>Bacteria</taxon>
        <taxon>Fusobacteriati</taxon>
        <taxon>Fusobacteriota</taxon>
        <taxon>Fusobacteriia</taxon>
        <taxon>Fusobacteriales</taxon>
        <taxon>Leptotrichiaceae</taxon>
        <taxon>Streptobacillus</taxon>
    </lineage>
</organism>
<keyword evidence="6" id="KW-1185">Reference proteome</keyword>
<dbReference type="Gene3D" id="3.40.710.10">
    <property type="entry name" value="DD-peptidase/beta-lactamase superfamily"/>
    <property type="match status" value="1"/>
</dbReference>
<keyword evidence="3" id="KW-0812">Transmembrane</keyword>
<feature type="transmembrane region" description="Helical" evidence="3">
    <location>
        <begin position="12"/>
        <end position="35"/>
    </location>
</feature>
<dbReference type="SUPFAM" id="SSF54184">
    <property type="entry name" value="Penicillin-binding protein 2x (pbp-2x), c-terminal domain"/>
    <property type="match status" value="1"/>
</dbReference>
<name>A0A7Z0TAQ7_9FUSO</name>
<dbReference type="InterPro" id="IPR001460">
    <property type="entry name" value="PCN-bd_Tpept"/>
</dbReference>
<keyword evidence="2 3" id="KW-0472">Membrane</keyword>
<dbReference type="RefSeq" id="WP_067322208.1">
    <property type="nucleotide sequence ID" value="NZ_CBCRWS010000004.1"/>
</dbReference>
<dbReference type="Pfam" id="PF00905">
    <property type="entry name" value="Transpeptidase"/>
    <property type="match status" value="1"/>
</dbReference>
<protein>
    <submittedName>
        <fullName evidence="5">Transpeptidase family protein</fullName>
    </submittedName>
</protein>
<accession>A0A7Z0TAQ7</accession>
<evidence type="ECO:0000313" key="5">
    <source>
        <dbReference type="EMBL" id="NYV28265.1"/>
    </source>
</evidence>
<dbReference type="GO" id="GO:0008658">
    <property type="term" value="F:penicillin binding"/>
    <property type="evidence" value="ECO:0007669"/>
    <property type="project" value="InterPro"/>
</dbReference>
<dbReference type="SUPFAM" id="SSF56519">
    <property type="entry name" value="Penicillin binding protein dimerisation domain"/>
    <property type="match status" value="1"/>
</dbReference>
<dbReference type="GO" id="GO:0071555">
    <property type="term" value="P:cell wall organization"/>
    <property type="evidence" value="ECO:0007669"/>
    <property type="project" value="TreeGrafter"/>
</dbReference>
<dbReference type="SUPFAM" id="SSF56601">
    <property type="entry name" value="beta-lactamase/transpeptidase-like"/>
    <property type="match status" value="1"/>
</dbReference>
<dbReference type="Pfam" id="PF03793">
    <property type="entry name" value="PASTA"/>
    <property type="match status" value="1"/>
</dbReference>
<dbReference type="GO" id="GO:0005886">
    <property type="term" value="C:plasma membrane"/>
    <property type="evidence" value="ECO:0007669"/>
    <property type="project" value="TreeGrafter"/>
</dbReference>
<evidence type="ECO:0000259" key="4">
    <source>
        <dbReference type="PROSITE" id="PS51178"/>
    </source>
</evidence>
<dbReference type="InterPro" id="IPR005311">
    <property type="entry name" value="PBP_dimer"/>
</dbReference>
<dbReference type="Gene3D" id="3.30.450.330">
    <property type="match status" value="1"/>
</dbReference>
<dbReference type="EMBL" id="JABMKT010000029">
    <property type="protein sequence ID" value="NYV28265.1"/>
    <property type="molecule type" value="Genomic_DNA"/>
</dbReference>
<dbReference type="AlphaFoldDB" id="A0A7Z0TAQ7"/>
<dbReference type="PANTHER" id="PTHR30627:SF1">
    <property type="entry name" value="PEPTIDOGLYCAN D,D-TRANSPEPTIDASE FTSI"/>
    <property type="match status" value="1"/>
</dbReference>
<feature type="domain" description="PASTA" evidence="4">
    <location>
        <begin position="609"/>
        <end position="664"/>
    </location>
</feature>
<evidence type="ECO:0000256" key="2">
    <source>
        <dbReference type="ARBA" id="ARBA00023136"/>
    </source>
</evidence>
<dbReference type="PROSITE" id="PS51178">
    <property type="entry name" value="PASTA"/>
    <property type="match status" value="1"/>
</dbReference>
<dbReference type="InterPro" id="IPR005543">
    <property type="entry name" value="PASTA_dom"/>
</dbReference>
<comment type="subcellular location">
    <subcellularLocation>
        <location evidence="1">Membrane</location>
    </subcellularLocation>
</comment>